<dbReference type="InterPro" id="IPR001753">
    <property type="entry name" value="Enoyl-CoA_hydra/iso"/>
</dbReference>
<comment type="caution">
    <text evidence="4">The sequence shown here is derived from an EMBL/GenBank/DDBJ whole genome shotgun (WGS) entry which is preliminary data.</text>
</comment>
<dbReference type="PANTHER" id="PTHR43802">
    <property type="entry name" value="ENOYL-COA HYDRATASE"/>
    <property type="match status" value="1"/>
</dbReference>
<dbReference type="InterPro" id="IPR002156">
    <property type="entry name" value="RNaseH_domain"/>
</dbReference>
<feature type="domain" description="Reverse transcriptase Ty1/copia-type" evidence="2">
    <location>
        <begin position="411"/>
        <end position="477"/>
    </location>
</feature>
<dbReference type="InterPro" id="IPR044730">
    <property type="entry name" value="RNase_H-like_dom_plant"/>
</dbReference>
<organism evidence="4 5">
    <name type="scientific">Solanum tuberosum</name>
    <name type="common">Potato</name>
    <dbReference type="NCBI Taxonomy" id="4113"/>
    <lineage>
        <taxon>Eukaryota</taxon>
        <taxon>Viridiplantae</taxon>
        <taxon>Streptophyta</taxon>
        <taxon>Embryophyta</taxon>
        <taxon>Tracheophyta</taxon>
        <taxon>Spermatophyta</taxon>
        <taxon>Magnoliopsida</taxon>
        <taxon>eudicotyledons</taxon>
        <taxon>Gunneridae</taxon>
        <taxon>Pentapetalae</taxon>
        <taxon>asterids</taxon>
        <taxon>lamiids</taxon>
        <taxon>Solanales</taxon>
        <taxon>Solanaceae</taxon>
        <taxon>Solanoideae</taxon>
        <taxon>Solaneae</taxon>
        <taxon>Solanum</taxon>
    </lineage>
</organism>
<dbReference type="Pfam" id="PF00378">
    <property type="entry name" value="ECH_1"/>
    <property type="match status" value="1"/>
</dbReference>
<dbReference type="EMBL" id="JAIVGD010000001">
    <property type="protein sequence ID" value="KAH0781734.1"/>
    <property type="molecule type" value="Genomic_DNA"/>
</dbReference>
<evidence type="ECO:0000256" key="1">
    <source>
        <dbReference type="ARBA" id="ARBA00005254"/>
    </source>
</evidence>
<keyword evidence="5" id="KW-1185">Reference proteome</keyword>
<sequence>MEKSSPEKLILVTREPGGVACITINRPNSLNSLTKSMMTDLARIFKSLNADDSVRVIILTGSGRSFCSGIDLTAAEDVFKGDFRDMEIDPVFQMERCRKPIIGAVAGFAVTGGFEISLACDILVASKDAKFLDTHARFGIFPSWGLSQKLSRIIGPNRAREVSLTATPINAEQAERWGLVNYVVDRSELLNKARQIAEAIIKNNQDLVLRYKAVINDGFKHDLTRALALEKVGKTVGIGGVIRNHTGNWVTSFSNKSTAHNHTIAEIEAFHTGLILANSLKVGPLEIETDSSDILDHVKPPYDSIISECRHMSSVDSPAHVIQEMPLVNVGPRKTHKSCKPLVWLKDFVVPKKSNPHSNTNHVCYDNVSPGYKSYLHAFSATIEPQSFQEASQDKLWMDAMQQEILALEDNDTWAIVDIPPGEKAIGSKWVYKIKYKSNGEVERYKVRLVAKGYTQKEDLNYHDTFSPGAKMITIRTIPQSSSFTWLGPFPNGCQQCLLTRHQDNGTSSLLKHYYQQVTLKVSMTTPCSLKRNEMT</sequence>
<name>A0ABQ7WLX6_SOLTU</name>
<evidence type="ECO:0000259" key="2">
    <source>
        <dbReference type="Pfam" id="PF07727"/>
    </source>
</evidence>
<dbReference type="Proteomes" id="UP000826656">
    <property type="component" value="Unassembled WGS sequence"/>
</dbReference>
<dbReference type="InterPro" id="IPR029045">
    <property type="entry name" value="ClpP/crotonase-like_dom_sf"/>
</dbReference>
<dbReference type="Pfam" id="PF07727">
    <property type="entry name" value="RVT_2"/>
    <property type="match status" value="1"/>
</dbReference>
<dbReference type="InterPro" id="IPR036397">
    <property type="entry name" value="RNaseH_sf"/>
</dbReference>
<dbReference type="CDD" id="cd06222">
    <property type="entry name" value="RNase_H_like"/>
    <property type="match status" value="1"/>
</dbReference>
<proteinExistence type="inferred from homology"/>
<accession>A0ABQ7WLX6</accession>
<evidence type="ECO:0000313" key="5">
    <source>
        <dbReference type="Proteomes" id="UP000826656"/>
    </source>
</evidence>
<comment type="similarity">
    <text evidence="1">Belongs to the enoyl-CoA hydratase/isomerase family.</text>
</comment>
<gene>
    <name evidence="4" type="ORF">KY290_001332</name>
</gene>
<dbReference type="SUPFAM" id="SSF52096">
    <property type="entry name" value="ClpP/crotonase"/>
    <property type="match status" value="1"/>
</dbReference>
<reference evidence="4 5" key="1">
    <citation type="journal article" date="2021" name="bioRxiv">
        <title>Chromosome-scale and haplotype-resolved genome assembly of a tetraploid potato cultivar.</title>
        <authorList>
            <person name="Sun H."/>
            <person name="Jiao W.-B."/>
            <person name="Krause K."/>
            <person name="Campoy J.A."/>
            <person name="Goel M."/>
            <person name="Folz-Donahue K."/>
            <person name="Kukat C."/>
            <person name="Huettel B."/>
            <person name="Schneeberger K."/>
        </authorList>
    </citation>
    <scope>NUCLEOTIDE SEQUENCE [LARGE SCALE GENOMIC DNA]</scope>
    <source>
        <strain evidence="4">SolTubOtavaFocal</strain>
        <tissue evidence="4">Leaves</tissue>
    </source>
</reference>
<dbReference type="Gene3D" id="3.90.226.10">
    <property type="entry name" value="2-enoyl-CoA Hydratase, Chain A, domain 1"/>
    <property type="match status" value="1"/>
</dbReference>
<dbReference type="InterPro" id="IPR013103">
    <property type="entry name" value="RVT_2"/>
</dbReference>
<dbReference type="NCBIfam" id="NF004840">
    <property type="entry name" value="PRK06190.1"/>
    <property type="match status" value="1"/>
</dbReference>
<protein>
    <submittedName>
        <fullName evidence="4">Uncharacterized protein</fullName>
    </submittedName>
</protein>
<dbReference type="Gene3D" id="3.30.420.10">
    <property type="entry name" value="Ribonuclease H-like superfamily/Ribonuclease H"/>
    <property type="match status" value="1"/>
</dbReference>
<evidence type="ECO:0000259" key="3">
    <source>
        <dbReference type="Pfam" id="PF13456"/>
    </source>
</evidence>
<dbReference type="PANTHER" id="PTHR43802:SF1">
    <property type="entry name" value="IP11341P-RELATED"/>
    <property type="match status" value="1"/>
</dbReference>
<feature type="domain" description="RNase H type-1" evidence="3">
    <location>
        <begin position="237"/>
        <end position="299"/>
    </location>
</feature>
<dbReference type="Pfam" id="PF13456">
    <property type="entry name" value="RVT_3"/>
    <property type="match status" value="1"/>
</dbReference>
<dbReference type="CDD" id="cd06558">
    <property type="entry name" value="crotonase-like"/>
    <property type="match status" value="1"/>
</dbReference>
<evidence type="ECO:0000313" key="4">
    <source>
        <dbReference type="EMBL" id="KAH0781734.1"/>
    </source>
</evidence>